<comment type="caution">
    <text evidence="1">The sequence shown here is derived from an EMBL/GenBank/DDBJ whole genome shotgun (WGS) entry which is preliminary data.</text>
</comment>
<organism evidence="1 2">
    <name type="scientific">Bradyrhizobium zhanjiangense</name>
    <dbReference type="NCBI Taxonomy" id="1325107"/>
    <lineage>
        <taxon>Bacteria</taxon>
        <taxon>Pseudomonadati</taxon>
        <taxon>Pseudomonadota</taxon>
        <taxon>Alphaproteobacteria</taxon>
        <taxon>Hyphomicrobiales</taxon>
        <taxon>Nitrobacteraceae</taxon>
        <taxon>Bradyrhizobium</taxon>
    </lineage>
</organism>
<dbReference type="EMBL" id="LBJM01000047">
    <property type="protein sequence ID" value="RXH39622.1"/>
    <property type="molecule type" value="Genomic_DNA"/>
</dbReference>
<sequence length="393" mass="44488">MVSSMNISPIKSGTLMPDFSQNSPLVRYALRGLERCWLPEHGCWSHIYHLDGRTSPNESLRRSDVFYTLNVLLGMSRIKEVPGSINLSEIFYRNAIQLTVLPVPKYALGMALWVSAELGFEVPEQVRREVKVLLSDQAGWKVLRAQDLGMLLTGVVAQARRGDKEWARFAAPLYRFLEEQFRTGSGLFFDVPSGLRRRFASFATQIYLSIACYHYGEFAGESSALAMADACVRKLIALQGPNGEWPWFFDAVGGRVLDFYEVYSVHQYGMAPALLEWAERYRVRGARNALIKGFNWVFGENQLRRSMLVPDLGLTIRSQVRKQELTTRVPRVLRSVRNAYVGRESGLIESAGVGLRLECRSYELGWILWSFGQRGDLLELTHNSAFGKFAVPA</sequence>
<dbReference type="GO" id="GO:0005975">
    <property type="term" value="P:carbohydrate metabolic process"/>
    <property type="evidence" value="ECO:0007669"/>
    <property type="project" value="InterPro"/>
</dbReference>
<evidence type="ECO:0008006" key="3">
    <source>
        <dbReference type="Google" id="ProtNLM"/>
    </source>
</evidence>
<name>A0A4Q0SK96_9BRAD</name>
<dbReference type="Proteomes" id="UP000290565">
    <property type="component" value="Unassembled WGS sequence"/>
</dbReference>
<dbReference type="AlphaFoldDB" id="A0A4Q0SK96"/>
<dbReference type="SUPFAM" id="SSF48208">
    <property type="entry name" value="Six-hairpin glycosidases"/>
    <property type="match status" value="1"/>
</dbReference>
<evidence type="ECO:0000313" key="1">
    <source>
        <dbReference type="EMBL" id="RXH39622.1"/>
    </source>
</evidence>
<evidence type="ECO:0000313" key="2">
    <source>
        <dbReference type="Proteomes" id="UP000290565"/>
    </source>
</evidence>
<protein>
    <recommendedName>
        <fullName evidence="3">D-glucuronyl C5-epimerase C-terminal domain-containing protein</fullName>
    </recommendedName>
</protein>
<dbReference type="RefSeq" id="WP_245508604.1">
    <property type="nucleotide sequence ID" value="NZ_LBJM01000047.1"/>
</dbReference>
<proteinExistence type="predicted"/>
<dbReference type="InterPro" id="IPR008928">
    <property type="entry name" value="6-hairpin_glycosidase_sf"/>
</dbReference>
<reference evidence="1 2" key="1">
    <citation type="submission" date="2015-04" db="EMBL/GenBank/DDBJ databases">
        <title>Comparative genomics of rhizobia nodulating Arachis hypogaea in China.</title>
        <authorList>
            <person name="Li Y."/>
        </authorList>
    </citation>
    <scope>NUCLEOTIDE SEQUENCE [LARGE SCALE GENOMIC DNA]</scope>
    <source>
        <strain evidence="1 2">CCBAU 51787</strain>
    </source>
</reference>
<gene>
    <name evidence="1" type="ORF">XH94_17145</name>
</gene>
<accession>A0A4Q0SK96</accession>